<reference evidence="13" key="1">
    <citation type="submission" date="2021-05" db="EMBL/GenBank/DDBJ databases">
        <title>The genome of the haptophyte Pavlova lutheri (Diacronema luteri, Pavlovales) - a model for lipid biosynthesis in eukaryotic algae.</title>
        <authorList>
            <person name="Hulatt C.J."/>
            <person name="Posewitz M.C."/>
        </authorList>
    </citation>
    <scope>NUCLEOTIDE SEQUENCE</scope>
    <source>
        <strain evidence="13">NIVA-4/92</strain>
    </source>
</reference>
<dbReference type="GO" id="GO:0009922">
    <property type="term" value="F:fatty acid elongase activity"/>
    <property type="evidence" value="ECO:0007669"/>
    <property type="project" value="UniProtKB-EC"/>
</dbReference>
<accession>A0A8J6C7T7</accession>
<dbReference type="Proteomes" id="UP000751190">
    <property type="component" value="Unassembled WGS sequence"/>
</dbReference>
<dbReference type="GO" id="GO:0019367">
    <property type="term" value="P:fatty acid elongation, saturated fatty acid"/>
    <property type="evidence" value="ECO:0007669"/>
    <property type="project" value="TreeGrafter"/>
</dbReference>
<dbReference type="GO" id="GO:0042761">
    <property type="term" value="P:very long-chain fatty acid biosynthetic process"/>
    <property type="evidence" value="ECO:0007669"/>
    <property type="project" value="TreeGrafter"/>
</dbReference>
<organism evidence="13 14">
    <name type="scientific">Diacronema lutheri</name>
    <name type="common">Unicellular marine alga</name>
    <name type="synonym">Monochrysis lutheri</name>
    <dbReference type="NCBI Taxonomy" id="2081491"/>
    <lineage>
        <taxon>Eukaryota</taxon>
        <taxon>Haptista</taxon>
        <taxon>Haptophyta</taxon>
        <taxon>Pavlovophyceae</taxon>
        <taxon>Pavlovales</taxon>
        <taxon>Pavlovaceae</taxon>
        <taxon>Diacronema</taxon>
    </lineage>
</organism>
<evidence type="ECO:0000256" key="5">
    <source>
        <dbReference type="ARBA" id="ARBA00022692"/>
    </source>
</evidence>
<dbReference type="OrthoDB" id="434092at2759"/>
<comment type="catalytic activity">
    <reaction evidence="12">
        <text>an acyl-CoA + malonyl-CoA + H(+) = a 3-oxoacyl-CoA + CO2 + CoA</text>
        <dbReference type="Rhea" id="RHEA:50252"/>
        <dbReference type="ChEBI" id="CHEBI:15378"/>
        <dbReference type="ChEBI" id="CHEBI:16526"/>
        <dbReference type="ChEBI" id="CHEBI:57287"/>
        <dbReference type="ChEBI" id="CHEBI:57384"/>
        <dbReference type="ChEBI" id="CHEBI:58342"/>
        <dbReference type="ChEBI" id="CHEBI:90726"/>
    </reaction>
    <physiologicalReaction direction="left-to-right" evidence="12">
        <dbReference type="Rhea" id="RHEA:50253"/>
    </physiologicalReaction>
</comment>
<keyword evidence="5 12" id="KW-0812">Transmembrane</keyword>
<evidence type="ECO:0000313" key="14">
    <source>
        <dbReference type="Proteomes" id="UP000751190"/>
    </source>
</evidence>
<gene>
    <name evidence="13" type="ORF">KFE25_010180</name>
</gene>
<evidence type="ECO:0000256" key="10">
    <source>
        <dbReference type="ARBA" id="ARBA00023160"/>
    </source>
</evidence>
<dbReference type="EMBL" id="JAGTXO010000012">
    <property type="protein sequence ID" value="KAG8464812.1"/>
    <property type="molecule type" value="Genomic_DNA"/>
</dbReference>
<evidence type="ECO:0000256" key="1">
    <source>
        <dbReference type="ARBA" id="ARBA00004141"/>
    </source>
</evidence>
<evidence type="ECO:0000256" key="2">
    <source>
        <dbReference type="ARBA" id="ARBA00007263"/>
    </source>
</evidence>
<evidence type="ECO:0000256" key="12">
    <source>
        <dbReference type="RuleBase" id="RU361115"/>
    </source>
</evidence>
<keyword evidence="10 12" id="KW-0275">Fatty acid biosynthesis</keyword>
<evidence type="ECO:0000256" key="8">
    <source>
        <dbReference type="ARBA" id="ARBA00023098"/>
    </source>
</evidence>
<evidence type="ECO:0000256" key="9">
    <source>
        <dbReference type="ARBA" id="ARBA00023136"/>
    </source>
</evidence>
<sequence>MAYGDFAWKSAPLSGLAWPAATAIVYVGISIALASRVRASRGTIQAPSWLPAATIAHNIVLVVSSGIMFAGLALELLARARGSASAHFVVCADPLTERPTGPLYFWAYVYYLSKYYELLDTPLQLLRGKLPPNFGFQVYHHALVLIMGWGWLEYTPALWQIGMLFNTAVHVVMYYYFLCCTLGTPPAWKRNVTRFQIVQFVTSLGCFAWTSSLVILRGEACAGYRALLCSTAFNVTLLYQFVGIAKKSAGRPKTA</sequence>
<dbReference type="GO" id="GO:0030148">
    <property type="term" value="P:sphingolipid biosynthetic process"/>
    <property type="evidence" value="ECO:0007669"/>
    <property type="project" value="TreeGrafter"/>
</dbReference>
<feature type="transmembrane region" description="Helical" evidence="12">
    <location>
        <begin position="55"/>
        <end position="78"/>
    </location>
</feature>
<evidence type="ECO:0000256" key="11">
    <source>
        <dbReference type="ARBA" id="ARBA00047375"/>
    </source>
</evidence>
<keyword evidence="3 12" id="KW-0444">Lipid biosynthesis</keyword>
<feature type="transmembrane region" description="Helical" evidence="12">
    <location>
        <begin position="197"/>
        <end position="216"/>
    </location>
</feature>
<evidence type="ECO:0000256" key="4">
    <source>
        <dbReference type="ARBA" id="ARBA00022679"/>
    </source>
</evidence>
<dbReference type="InterPro" id="IPR002076">
    <property type="entry name" value="ELO_fam"/>
</dbReference>
<keyword evidence="9 12" id="KW-0472">Membrane</keyword>
<dbReference type="OMA" id="WIFCFPP"/>
<dbReference type="EC" id="2.3.1.-" evidence="12"/>
<evidence type="ECO:0000313" key="13">
    <source>
        <dbReference type="EMBL" id="KAG8464812.1"/>
    </source>
</evidence>
<dbReference type="AlphaFoldDB" id="A0A8J6C7T7"/>
<feature type="transmembrane region" description="Helical" evidence="12">
    <location>
        <begin position="16"/>
        <end position="35"/>
    </location>
</feature>
<feature type="transmembrane region" description="Helical" evidence="12">
    <location>
        <begin position="158"/>
        <end position="177"/>
    </location>
</feature>
<evidence type="ECO:0000256" key="6">
    <source>
        <dbReference type="ARBA" id="ARBA00022832"/>
    </source>
</evidence>
<comment type="similarity">
    <text evidence="2 12">Belongs to the ELO family.</text>
</comment>
<evidence type="ECO:0000256" key="7">
    <source>
        <dbReference type="ARBA" id="ARBA00022989"/>
    </source>
</evidence>
<proteinExistence type="inferred from homology"/>
<name>A0A8J6C7T7_DIALT</name>
<dbReference type="PANTHER" id="PTHR11157:SF134">
    <property type="entry name" value="ELONGATION OF FATTY ACIDS PROTEIN 1-RELATED"/>
    <property type="match status" value="1"/>
</dbReference>
<feature type="transmembrane region" description="Helical" evidence="12">
    <location>
        <begin position="222"/>
        <end position="242"/>
    </location>
</feature>
<keyword evidence="14" id="KW-1185">Reference proteome</keyword>
<comment type="caution">
    <text evidence="13">The sequence shown here is derived from an EMBL/GenBank/DDBJ whole genome shotgun (WGS) entry which is preliminary data.</text>
</comment>
<dbReference type="GO" id="GO:0034626">
    <property type="term" value="P:fatty acid elongation, polyunsaturated fatty acid"/>
    <property type="evidence" value="ECO:0007669"/>
    <property type="project" value="TreeGrafter"/>
</dbReference>
<dbReference type="GO" id="GO:0005789">
    <property type="term" value="C:endoplasmic reticulum membrane"/>
    <property type="evidence" value="ECO:0007669"/>
    <property type="project" value="TreeGrafter"/>
</dbReference>
<dbReference type="PANTHER" id="PTHR11157">
    <property type="entry name" value="FATTY ACID ACYL TRANSFERASE-RELATED"/>
    <property type="match status" value="1"/>
</dbReference>
<keyword evidence="6 12" id="KW-0276">Fatty acid metabolism</keyword>
<dbReference type="GO" id="GO:0034625">
    <property type="term" value="P:fatty acid elongation, monounsaturated fatty acid"/>
    <property type="evidence" value="ECO:0007669"/>
    <property type="project" value="TreeGrafter"/>
</dbReference>
<dbReference type="Pfam" id="PF01151">
    <property type="entry name" value="ELO"/>
    <property type="match status" value="1"/>
</dbReference>
<evidence type="ECO:0000256" key="3">
    <source>
        <dbReference type="ARBA" id="ARBA00022516"/>
    </source>
</evidence>
<comment type="subcellular location">
    <subcellularLocation>
        <location evidence="1">Membrane</location>
        <topology evidence="1">Multi-pass membrane protein</topology>
    </subcellularLocation>
</comment>
<comment type="catalytic activity">
    <reaction evidence="11">
        <text>a very-long-chain acyl-CoA + malonyl-CoA + H(+) = a very-long-chain 3-oxoacyl-CoA + CO2 + CoA</text>
        <dbReference type="Rhea" id="RHEA:32727"/>
        <dbReference type="ChEBI" id="CHEBI:15378"/>
        <dbReference type="ChEBI" id="CHEBI:16526"/>
        <dbReference type="ChEBI" id="CHEBI:57287"/>
        <dbReference type="ChEBI" id="CHEBI:57384"/>
        <dbReference type="ChEBI" id="CHEBI:90725"/>
        <dbReference type="ChEBI" id="CHEBI:90736"/>
        <dbReference type="EC" id="2.3.1.199"/>
    </reaction>
</comment>
<keyword evidence="8 12" id="KW-0443">Lipid metabolism</keyword>
<keyword evidence="4 12" id="KW-0808">Transferase</keyword>
<keyword evidence="7 12" id="KW-1133">Transmembrane helix</keyword>
<protein>
    <recommendedName>
        <fullName evidence="12">Elongation of fatty acids protein</fullName>
        <ecNumber evidence="12">2.3.1.-</ecNumber>
    </recommendedName>
</protein>